<organism evidence="2 3">
    <name type="scientific">Paraburkholderia caledonica</name>
    <dbReference type="NCBI Taxonomy" id="134536"/>
    <lineage>
        <taxon>Bacteria</taxon>
        <taxon>Pseudomonadati</taxon>
        <taxon>Pseudomonadota</taxon>
        <taxon>Betaproteobacteria</taxon>
        <taxon>Burkholderiales</taxon>
        <taxon>Burkholderiaceae</taxon>
        <taxon>Paraburkholderia</taxon>
    </lineage>
</organism>
<reference evidence="2" key="1">
    <citation type="submission" date="2023-07" db="EMBL/GenBank/DDBJ databases">
        <title>Sorghum-associated microbial communities from plants grown in Nebraska, USA.</title>
        <authorList>
            <person name="Schachtman D."/>
        </authorList>
    </citation>
    <scope>NUCLEOTIDE SEQUENCE</scope>
    <source>
        <strain evidence="2">DS1061</strain>
    </source>
</reference>
<evidence type="ECO:0000313" key="2">
    <source>
        <dbReference type="EMBL" id="MDP9644581.1"/>
    </source>
</evidence>
<protein>
    <submittedName>
        <fullName evidence="2">Uncharacterized protein</fullName>
    </submittedName>
</protein>
<dbReference type="RefSeq" id="WP_392392339.1">
    <property type="nucleotide sequence ID" value="NZ_JAURTK010000001.1"/>
</dbReference>
<evidence type="ECO:0000256" key="1">
    <source>
        <dbReference type="SAM" id="MobiDB-lite"/>
    </source>
</evidence>
<feature type="region of interest" description="Disordered" evidence="1">
    <location>
        <begin position="74"/>
        <end position="97"/>
    </location>
</feature>
<proteinExistence type="predicted"/>
<accession>A0AB73I3I2</accession>
<dbReference type="Proteomes" id="UP001229486">
    <property type="component" value="Unassembled WGS sequence"/>
</dbReference>
<evidence type="ECO:0000313" key="3">
    <source>
        <dbReference type="Proteomes" id="UP001229486"/>
    </source>
</evidence>
<name>A0AB73I3I2_9BURK</name>
<gene>
    <name evidence="2" type="ORF">J2793_000003</name>
</gene>
<dbReference type="EMBL" id="JAURTK010000001">
    <property type="protein sequence ID" value="MDP9644581.1"/>
    <property type="molecule type" value="Genomic_DNA"/>
</dbReference>
<comment type="caution">
    <text evidence="2">The sequence shown here is derived from an EMBL/GenBank/DDBJ whole genome shotgun (WGS) entry which is preliminary data.</text>
</comment>
<sequence length="97" mass="10644">MEDKIYGVVEDYQVGPGGTIRGTVRVADPADAPRWNELLSVDMSTKMGSLGYVTLVDEPIDPACHVYDIVTSTETTVPPDDTKPRENHVRDAVRANQ</sequence>
<dbReference type="AlphaFoldDB" id="A0AB73I3I2"/>
<feature type="compositionally biased region" description="Basic and acidic residues" evidence="1">
    <location>
        <begin position="80"/>
        <end position="97"/>
    </location>
</feature>